<protein>
    <submittedName>
        <fullName evidence="2">Uncharacterized protein</fullName>
    </submittedName>
</protein>
<gene>
    <name evidence="2" type="ORF">g.13068</name>
</gene>
<evidence type="ECO:0000256" key="1">
    <source>
        <dbReference type="SAM" id="MobiDB-lite"/>
    </source>
</evidence>
<feature type="region of interest" description="Disordered" evidence="1">
    <location>
        <begin position="1"/>
        <end position="48"/>
    </location>
</feature>
<accession>A0A146LQN1</accession>
<proteinExistence type="predicted"/>
<evidence type="ECO:0000313" key="2">
    <source>
        <dbReference type="EMBL" id="JAQ09589.1"/>
    </source>
</evidence>
<feature type="compositionally biased region" description="Polar residues" evidence="1">
    <location>
        <begin position="14"/>
        <end position="48"/>
    </location>
</feature>
<dbReference type="EMBL" id="GDHC01009040">
    <property type="protein sequence ID" value="JAQ09589.1"/>
    <property type="molecule type" value="Transcribed_RNA"/>
</dbReference>
<sequence>MPAQQQVPQQTATRPNANFDTNTNAFSTPFAQHPSVPSNNASASLTAPSNNRVANDIFSNSSTMSTTFAQDFKFNANTNNTSNNTVMSLNTTDFNANPALQPNGTTANM</sequence>
<reference evidence="2" key="1">
    <citation type="journal article" date="2016" name="Gigascience">
        <title>De novo construction of an expanded transcriptome assembly for the western tarnished plant bug, Lygus hesperus.</title>
        <authorList>
            <person name="Tassone E.E."/>
            <person name="Geib S.M."/>
            <person name="Hall B."/>
            <person name="Fabrick J.A."/>
            <person name="Brent C.S."/>
            <person name="Hull J.J."/>
        </authorList>
    </citation>
    <scope>NUCLEOTIDE SEQUENCE</scope>
</reference>
<dbReference type="AlphaFoldDB" id="A0A146LQN1"/>
<feature type="compositionally biased region" description="Low complexity" evidence="1">
    <location>
        <begin position="1"/>
        <end position="13"/>
    </location>
</feature>
<organism evidence="2">
    <name type="scientific">Lygus hesperus</name>
    <name type="common">Western plant bug</name>
    <dbReference type="NCBI Taxonomy" id="30085"/>
    <lineage>
        <taxon>Eukaryota</taxon>
        <taxon>Metazoa</taxon>
        <taxon>Ecdysozoa</taxon>
        <taxon>Arthropoda</taxon>
        <taxon>Hexapoda</taxon>
        <taxon>Insecta</taxon>
        <taxon>Pterygota</taxon>
        <taxon>Neoptera</taxon>
        <taxon>Paraneoptera</taxon>
        <taxon>Hemiptera</taxon>
        <taxon>Heteroptera</taxon>
        <taxon>Panheteroptera</taxon>
        <taxon>Cimicomorpha</taxon>
        <taxon>Miridae</taxon>
        <taxon>Mirini</taxon>
        <taxon>Lygus</taxon>
    </lineage>
</organism>
<name>A0A146LQN1_LYGHE</name>